<organism evidence="1 4">
    <name type="scientific">Leptospira adleri</name>
    <dbReference type="NCBI Taxonomy" id="2023186"/>
    <lineage>
        <taxon>Bacteria</taxon>
        <taxon>Pseudomonadati</taxon>
        <taxon>Spirochaetota</taxon>
        <taxon>Spirochaetia</taxon>
        <taxon>Leptospirales</taxon>
        <taxon>Leptospiraceae</taxon>
        <taxon>Leptospira</taxon>
    </lineage>
</organism>
<dbReference type="Pfam" id="PF14064">
    <property type="entry name" value="HmuY"/>
    <property type="match status" value="1"/>
</dbReference>
<comment type="caution">
    <text evidence="1">The sequence shown here is derived from an EMBL/GenBank/DDBJ whole genome shotgun (WGS) entry which is preliminary data.</text>
</comment>
<evidence type="ECO:0000313" key="2">
    <source>
        <dbReference type="EMBL" id="PJZ63576.1"/>
    </source>
</evidence>
<protein>
    <submittedName>
        <fullName evidence="1">Heme-binding protein HmuY</fullName>
    </submittedName>
</protein>
<sequence>MKRISNLELFWKQIRLGLGILLFLSCARQHPAVDENELAIKQSLLALQKQLEDAASSKILSTESNGDGSYTTKIRAVSYDVWIKFNFSNMAQISAPDSAGGWDVGFQRFKLQTNSGVTHSSGNGGACMTNPTITDFSAASGSSSSALGCTNANFSPDTNVSELASGGVQTNYVGSDVLNKWFNYTLAFLQPNYKVFVIRSNTGSEYYLFQVTGYYSSEGTAAYPTVKWKRIPY</sequence>
<name>A0A2M9YLH1_9LEPT</name>
<evidence type="ECO:0000313" key="1">
    <source>
        <dbReference type="EMBL" id="PJZ52403.1"/>
    </source>
</evidence>
<reference evidence="3 4" key="1">
    <citation type="submission" date="2017-07" db="EMBL/GenBank/DDBJ databases">
        <title>Leptospira spp. isolated from tropical soils.</title>
        <authorList>
            <person name="Thibeaux R."/>
            <person name="Iraola G."/>
            <person name="Ferres I."/>
            <person name="Bierque E."/>
            <person name="Girault D."/>
            <person name="Soupe-Gilbert M.-E."/>
            <person name="Picardeau M."/>
            <person name="Goarant C."/>
        </authorList>
    </citation>
    <scope>NUCLEOTIDE SEQUENCE [LARGE SCALE GENOMIC DNA]</scope>
    <source>
        <strain evidence="1 4">FH2-B-C1</strain>
        <strain evidence="2 3">FH2-B-D1</strain>
    </source>
</reference>
<accession>A0A2M9YLH1</accession>
<dbReference type="Proteomes" id="UP000232188">
    <property type="component" value="Unassembled WGS sequence"/>
</dbReference>
<dbReference type="EMBL" id="NPDU01000003">
    <property type="protein sequence ID" value="PJZ63576.1"/>
    <property type="molecule type" value="Genomic_DNA"/>
</dbReference>
<evidence type="ECO:0000313" key="3">
    <source>
        <dbReference type="Proteomes" id="UP000232149"/>
    </source>
</evidence>
<dbReference type="AlphaFoldDB" id="A0A2M9YLH1"/>
<dbReference type="InterPro" id="IPR025921">
    <property type="entry name" value="HmuY"/>
</dbReference>
<evidence type="ECO:0000313" key="4">
    <source>
        <dbReference type="Proteomes" id="UP000232188"/>
    </source>
</evidence>
<dbReference type="PROSITE" id="PS51257">
    <property type="entry name" value="PROKAR_LIPOPROTEIN"/>
    <property type="match status" value="1"/>
</dbReference>
<dbReference type="Proteomes" id="UP000232149">
    <property type="component" value="Unassembled WGS sequence"/>
</dbReference>
<proteinExistence type="predicted"/>
<dbReference type="RefSeq" id="WP_100786495.1">
    <property type="nucleotide sequence ID" value="NZ_NPDU01000003.1"/>
</dbReference>
<dbReference type="CDD" id="cd12105">
    <property type="entry name" value="HmuY"/>
    <property type="match status" value="1"/>
</dbReference>
<dbReference type="EMBL" id="NPDV01000013">
    <property type="protein sequence ID" value="PJZ52403.1"/>
    <property type="molecule type" value="Genomic_DNA"/>
</dbReference>
<keyword evidence="3" id="KW-1185">Reference proteome</keyword>
<gene>
    <name evidence="2" type="ORF">CH376_01640</name>
    <name evidence="1" type="ORF">CH380_14620</name>
</gene>